<reference evidence="2 3" key="1">
    <citation type="journal article" date="2017" name="PLoS Biol.">
        <title>The sea cucumber genome provides insights into morphological evolution and visceral regeneration.</title>
        <authorList>
            <person name="Zhang X."/>
            <person name="Sun L."/>
            <person name="Yuan J."/>
            <person name="Sun Y."/>
            <person name="Gao Y."/>
            <person name="Zhang L."/>
            <person name="Li S."/>
            <person name="Dai H."/>
            <person name="Hamel J.F."/>
            <person name="Liu C."/>
            <person name="Yu Y."/>
            <person name="Liu S."/>
            <person name="Lin W."/>
            <person name="Guo K."/>
            <person name="Jin S."/>
            <person name="Xu P."/>
            <person name="Storey K.B."/>
            <person name="Huan P."/>
            <person name="Zhang T."/>
            <person name="Zhou Y."/>
            <person name="Zhang J."/>
            <person name="Lin C."/>
            <person name="Li X."/>
            <person name="Xing L."/>
            <person name="Huo D."/>
            <person name="Sun M."/>
            <person name="Wang L."/>
            <person name="Mercier A."/>
            <person name="Li F."/>
            <person name="Yang H."/>
            <person name="Xiang J."/>
        </authorList>
    </citation>
    <scope>NUCLEOTIDE SEQUENCE [LARGE SCALE GENOMIC DNA]</scope>
    <source>
        <strain evidence="2">Shaxun</strain>
        <tissue evidence="2">Muscle</tissue>
    </source>
</reference>
<dbReference type="OrthoDB" id="10530113at2759"/>
<feature type="region of interest" description="Disordered" evidence="1">
    <location>
        <begin position="202"/>
        <end position="248"/>
    </location>
</feature>
<evidence type="ECO:0000313" key="3">
    <source>
        <dbReference type="Proteomes" id="UP000230750"/>
    </source>
</evidence>
<sequence>MSAGNLEALKTLDQGFRESKIKQLQTFLEDQRQLNIRLRKCSFDSKSSSNDTGKAHRLRPLSARPSTADPSRLASEDESDKAIGEVQRRDSRRSSKGQRRPSTVCGFRRASEDVDTSEEDSVFDALSITSLQSGTPSVGELGDIDELDETVYELDEANDIQGVPPRRYLSESSGIYASKVDWIPHDSYSADVVAESAGDGRRLSGAFAQDGTKGKPSNKSRRKSASAVKHTQRTSTQGTRTSVGPNTISGITTIECPASLYKKIRHHSAPATRNDEIMARMNQQSTRPVGIFRLPPLATEKSTARQTPDHSLLSNNASSSQHEFIRTQQPLLKTEPIL</sequence>
<name>A0A2G8JI40_STIJA</name>
<organism evidence="2 3">
    <name type="scientific">Stichopus japonicus</name>
    <name type="common">Sea cucumber</name>
    <dbReference type="NCBI Taxonomy" id="307972"/>
    <lineage>
        <taxon>Eukaryota</taxon>
        <taxon>Metazoa</taxon>
        <taxon>Echinodermata</taxon>
        <taxon>Eleutherozoa</taxon>
        <taxon>Echinozoa</taxon>
        <taxon>Holothuroidea</taxon>
        <taxon>Aspidochirotacea</taxon>
        <taxon>Aspidochirotida</taxon>
        <taxon>Stichopodidae</taxon>
        <taxon>Apostichopus</taxon>
    </lineage>
</organism>
<feature type="compositionally biased region" description="Basic and acidic residues" evidence="1">
    <location>
        <begin position="80"/>
        <end position="93"/>
    </location>
</feature>
<protein>
    <submittedName>
        <fullName evidence="2">Uncharacterized protein</fullName>
    </submittedName>
</protein>
<dbReference type="Proteomes" id="UP000230750">
    <property type="component" value="Unassembled WGS sequence"/>
</dbReference>
<evidence type="ECO:0000313" key="2">
    <source>
        <dbReference type="EMBL" id="PIK35422.1"/>
    </source>
</evidence>
<accession>A0A2G8JI40</accession>
<comment type="caution">
    <text evidence="2">The sequence shown here is derived from an EMBL/GenBank/DDBJ whole genome shotgun (WGS) entry which is preliminary data.</text>
</comment>
<proteinExistence type="predicted"/>
<feature type="region of interest" description="Disordered" evidence="1">
    <location>
        <begin position="41"/>
        <end position="118"/>
    </location>
</feature>
<evidence type="ECO:0000256" key="1">
    <source>
        <dbReference type="SAM" id="MobiDB-lite"/>
    </source>
</evidence>
<feature type="compositionally biased region" description="Low complexity" evidence="1">
    <location>
        <begin position="233"/>
        <end position="244"/>
    </location>
</feature>
<gene>
    <name evidence="2" type="ORF">BSL78_27766</name>
</gene>
<dbReference type="AlphaFoldDB" id="A0A2G8JI40"/>
<feature type="region of interest" description="Disordered" evidence="1">
    <location>
        <begin position="301"/>
        <end position="325"/>
    </location>
</feature>
<dbReference type="EMBL" id="MRZV01001908">
    <property type="protein sequence ID" value="PIK35422.1"/>
    <property type="molecule type" value="Genomic_DNA"/>
</dbReference>
<keyword evidence="3" id="KW-1185">Reference proteome</keyword>
<feature type="compositionally biased region" description="Polar residues" evidence="1">
    <location>
        <begin position="312"/>
        <end position="325"/>
    </location>
</feature>